<protein>
    <submittedName>
        <fullName evidence="1">Uncharacterized protein</fullName>
    </submittedName>
</protein>
<dbReference type="EMBL" id="JACVVK020000278">
    <property type="protein sequence ID" value="KAK7480611.1"/>
    <property type="molecule type" value="Genomic_DNA"/>
</dbReference>
<dbReference type="Proteomes" id="UP001519460">
    <property type="component" value="Unassembled WGS sequence"/>
</dbReference>
<reference evidence="1 2" key="1">
    <citation type="journal article" date="2023" name="Sci. Data">
        <title>Genome assembly of the Korean intertidal mud-creeper Batillaria attramentaria.</title>
        <authorList>
            <person name="Patra A.K."/>
            <person name="Ho P.T."/>
            <person name="Jun S."/>
            <person name="Lee S.J."/>
            <person name="Kim Y."/>
            <person name="Won Y.J."/>
        </authorList>
    </citation>
    <scope>NUCLEOTIDE SEQUENCE [LARGE SCALE GENOMIC DNA]</scope>
    <source>
        <strain evidence="1">Wonlab-2016</strain>
    </source>
</reference>
<gene>
    <name evidence="1" type="ORF">BaRGS_00028187</name>
</gene>
<organism evidence="1 2">
    <name type="scientific">Batillaria attramentaria</name>
    <dbReference type="NCBI Taxonomy" id="370345"/>
    <lineage>
        <taxon>Eukaryota</taxon>
        <taxon>Metazoa</taxon>
        <taxon>Spiralia</taxon>
        <taxon>Lophotrochozoa</taxon>
        <taxon>Mollusca</taxon>
        <taxon>Gastropoda</taxon>
        <taxon>Caenogastropoda</taxon>
        <taxon>Sorbeoconcha</taxon>
        <taxon>Cerithioidea</taxon>
        <taxon>Batillariidae</taxon>
        <taxon>Batillaria</taxon>
    </lineage>
</organism>
<dbReference type="AlphaFoldDB" id="A0ABD0K0U2"/>
<sequence length="94" mass="10538">MCFTHCIEKITRIAKDLHADTNGFRLLCQVTSESIRPTDHRGSQNRISSFEVLGLTGTVPIVFGLCEEVLWLCSLPFPRAIFYVDVQIDPSGLL</sequence>
<name>A0ABD0K0U2_9CAEN</name>
<evidence type="ECO:0000313" key="1">
    <source>
        <dbReference type="EMBL" id="KAK7480611.1"/>
    </source>
</evidence>
<comment type="caution">
    <text evidence="1">The sequence shown here is derived from an EMBL/GenBank/DDBJ whole genome shotgun (WGS) entry which is preliminary data.</text>
</comment>
<accession>A0ABD0K0U2</accession>
<keyword evidence="2" id="KW-1185">Reference proteome</keyword>
<feature type="non-terminal residue" evidence="1">
    <location>
        <position position="94"/>
    </location>
</feature>
<proteinExistence type="predicted"/>
<evidence type="ECO:0000313" key="2">
    <source>
        <dbReference type="Proteomes" id="UP001519460"/>
    </source>
</evidence>